<dbReference type="STRING" id="1081109.A0A166USJ1"/>
<dbReference type="InterPro" id="IPR051584">
    <property type="entry name" value="GPCR-associated_LMBR1"/>
</dbReference>
<gene>
    <name evidence="8" type="ORF">AAL_00369</name>
</gene>
<feature type="transmembrane region" description="Helical" evidence="7">
    <location>
        <begin position="408"/>
        <end position="429"/>
    </location>
</feature>
<keyword evidence="4 7" id="KW-1133">Transmembrane helix</keyword>
<organism evidence="8 9">
    <name type="scientific">Moelleriella libera RCEF 2490</name>
    <dbReference type="NCBI Taxonomy" id="1081109"/>
    <lineage>
        <taxon>Eukaryota</taxon>
        <taxon>Fungi</taxon>
        <taxon>Dikarya</taxon>
        <taxon>Ascomycota</taxon>
        <taxon>Pezizomycotina</taxon>
        <taxon>Sordariomycetes</taxon>
        <taxon>Hypocreomycetidae</taxon>
        <taxon>Hypocreales</taxon>
        <taxon>Clavicipitaceae</taxon>
        <taxon>Moelleriella</taxon>
    </lineage>
</organism>
<reference evidence="8 9" key="1">
    <citation type="journal article" date="2016" name="Genome Biol. Evol.">
        <title>Divergent and convergent evolution of fungal pathogenicity.</title>
        <authorList>
            <person name="Shang Y."/>
            <person name="Xiao G."/>
            <person name="Zheng P."/>
            <person name="Cen K."/>
            <person name="Zhan S."/>
            <person name="Wang C."/>
        </authorList>
    </citation>
    <scope>NUCLEOTIDE SEQUENCE [LARGE SCALE GENOMIC DNA]</scope>
    <source>
        <strain evidence="8 9">RCEF 2490</strain>
    </source>
</reference>
<dbReference type="Proteomes" id="UP000078544">
    <property type="component" value="Unassembled WGS sequence"/>
</dbReference>
<proteinExistence type="inferred from homology"/>
<comment type="caution">
    <text evidence="8">The sequence shown here is derived from an EMBL/GenBank/DDBJ whole genome shotgun (WGS) entry which is preliminary data.</text>
</comment>
<dbReference type="Pfam" id="PF04791">
    <property type="entry name" value="LMBR1"/>
    <property type="match status" value="1"/>
</dbReference>
<comment type="subcellular location">
    <subcellularLocation>
        <location evidence="1">Membrane</location>
        <topology evidence="1">Multi-pass membrane protein</topology>
    </subcellularLocation>
</comment>
<keyword evidence="9" id="KW-1185">Reference proteome</keyword>
<feature type="transmembrane region" description="Helical" evidence="7">
    <location>
        <begin position="502"/>
        <end position="519"/>
    </location>
</feature>
<feature type="transmembrane region" description="Helical" evidence="7">
    <location>
        <begin position="94"/>
        <end position="114"/>
    </location>
</feature>
<dbReference type="GO" id="GO:0016020">
    <property type="term" value="C:membrane"/>
    <property type="evidence" value="ECO:0007669"/>
    <property type="project" value="UniProtKB-SubCell"/>
</dbReference>
<evidence type="ECO:0000256" key="5">
    <source>
        <dbReference type="ARBA" id="ARBA00023136"/>
    </source>
</evidence>
<sequence>MVRITSSAAPVGSLIFSILALLVVSVVVLLILRHYLPLRTTPGFYLVPIFFALWLPSIAVLLVPIDLASSAATNDEASRGIWLPERLILVSWRITYWLTFVLTWFILPILGEYSDAGYHEPNDKLKYSLRQNAQFYAMMLGASAIGLVYVLIAYRPSIDSLKGLVMTLAYCWGLVLAIYLMGHGLVSLPRGLIRNASVSGRLRRLQTRAPKVHEHMEDTLVALEEVESQVAELSRRKTGSALGFQEWIEELQDMANITHSAPQQPVAATQNRTVPSVITEKYLAELGRRLSRARHARSRYVDEWSRLVQEAAELQAILDSAASKKLDYGNPSPNATFWEKFTILTPYTRYLCFYHIFPYAQVAFGLVLAAASVCVVWSELARYTFPWMSVIQLTVVHHWSGERPEVGFAGQTISAFWICYMCAAAFSSMTEVKVWRGRALVKRNTAYESAFWYSMQIAKLTIPLSYNFMTFLSKAIYEKTIFYKFLGQLIENTAPGRWFENLFPIVVLFPVVATLFGLYGRVKRVFVGMDVIDDDDDEGAPTYGTGSWREGRDLIERELGGTTTYRRRGDTAARVALGSSVGGRPAPVLSVPAASDADGPSRQSPRIPAASRHLISQPPRSSIADEVPEDDNIFEILGHRVKNTFDSMEAPQWFQNLGQGFKKPKWMGGDDTGGSREESDTRRWLGSEGQIRL</sequence>
<feature type="transmembrane region" description="Helical" evidence="7">
    <location>
        <begin position="12"/>
        <end position="32"/>
    </location>
</feature>
<name>A0A166USJ1_9HYPO</name>
<feature type="region of interest" description="Disordered" evidence="6">
    <location>
        <begin position="656"/>
        <end position="693"/>
    </location>
</feature>
<evidence type="ECO:0000313" key="9">
    <source>
        <dbReference type="Proteomes" id="UP000078544"/>
    </source>
</evidence>
<evidence type="ECO:0000256" key="6">
    <source>
        <dbReference type="SAM" id="MobiDB-lite"/>
    </source>
</evidence>
<dbReference type="InterPro" id="IPR006876">
    <property type="entry name" value="LMBR1-like_membr_prot"/>
</dbReference>
<keyword evidence="3 7" id="KW-0812">Transmembrane</keyword>
<evidence type="ECO:0000256" key="1">
    <source>
        <dbReference type="ARBA" id="ARBA00004141"/>
    </source>
</evidence>
<feature type="region of interest" description="Disordered" evidence="6">
    <location>
        <begin position="587"/>
        <end position="627"/>
    </location>
</feature>
<evidence type="ECO:0000256" key="2">
    <source>
        <dbReference type="ARBA" id="ARBA00010487"/>
    </source>
</evidence>
<accession>A0A166USJ1</accession>
<comment type="similarity">
    <text evidence="2">Belongs to the LIMR family.</text>
</comment>
<dbReference type="EMBL" id="AZGY01000001">
    <property type="protein sequence ID" value="OAA32904.1"/>
    <property type="molecule type" value="Genomic_DNA"/>
</dbReference>
<feature type="compositionally biased region" description="Basic and acidic residues" evidence="6">
    <location>
        <begin position="673"/>
        <end position="685"/>
    </location>
</feature>
<feature type="transmembrane region" description="Helical" evidence="7">
    <location>
        <begin position="356"/>
        <end position="378"/>
    </location>
</feature>
<evidence type="ECO:0000256" key="4">
    <source>
        <dbReference type="ARBA" id="ARBA00022989"/>
    </source>
</evidence>
<dbReference type="OrthoDB" id="203099at2759"/>
<dbReference type="PANTHER" id="PTHR21355">
    <property type="entry name" value="G-PROTEIN COUPLED RECEPTOR-ASSOCIATED PROTEIN LMBRD2"/>
    <property type="match status" value="1"/>
</dbReference>
<dbReference type="PANTHER" id="PTHR21355:SF0">
    <property type="entry name" value="G-PROTEIN COUPLED RECEPTOR-ASSOCIATED PROTEIN LMBRD2"/>
    <property type="match status" value="1"/>
</dbReference>
<feature type="transmembrane region" description="Helical" evidence="7">
    <location>
        <begin position="135"/>
        <end position="152"/>
    </location>
</feature>
<evidence type="ECO:0000256" key="3">
    <source>
        <dbReference type="ARBA" id="ARBA00022692"/>
    </source>
</evidence>
<protein>
    <submittedName>
        <fullName evidence="8">LMBR1-like membrane protein</fullName>
    </submittedName>
</protein>
<feature type="transmembrane region" description="Helical" evidence="7">
    <location>
        <begin position="164"/>
        <end position="186"/>
    </location>
</feature>
<keyword evidence="5 7" id="KW-0472">Membrane</keyword>
<feature type="transmembrane region" description="Helical" evidence="7">
    <location>
        <begin position="44"/>
        <end position="65"/>
    </location>
</feature>
<evidence type="ECO:0000256" key="7">
    <source>
        <dbReference type="SAM" id="Phobius"/>
    </source>
</evidence>
<evidence type="ECO:0000313" key="8">
    <source>
        <dbReference type="EMBL" id="OAA32904.1"/>
    </source>
</evidence>
<feature type="transmembrane region" description="Helical" evidence="7">
    <location>
        <begin position="450"/>
        <end position="469"/>
    </location>
</feature>
<dbReference type="AlphaFoldDB" id="A0A166USJ1"/>